<dbReference type="InterPro" id="IPR001680">
    <property type="entry name" value="WD40_rpt"/>
</dbReference>
<gene>
    <name evidence="8" type="ORF">N7452_004420</name>
</gene>
<dbReference type="PROSITE" id="PS50082">
    <property type="entry name" value="WD_REPEATS_2"/>
    <property type="match status" value="2"/>
</dbReference>
<evidence type="ECO:0000313" key="9">
    <source>
        <dbReference type="Proteomes" id="UP001147695"/>
    </source>
</evidence>
<comment type="similarity">
    <text evidence="4">Belongs to the WD repeat ASA1 family.</text>
</comment>
<proteinExistence type="inferred from homology"/>
<dbReference type="InterPro" id="IPR019775">
    <property type="entry name" value="WD40_repeat_CS"/>
</dbReference>
<accession>A0A9W9QGQ5</accession>
<reference evidence="8" key="1">
    <citation type="submission" date="2022-12" db="EMBL/GenBank/DDBJ databases">
        <authorList>
            <person name="Petersen C."/>
        </authorList>
    </citation>
    <scope>NUCLEOTIDE SEQUENCE</scope>
    <source>
        <strain evidence="8">IBT 35673</strain>
    </source>
</reference>
<dbReference type="SUPFAM" id="SSF50978">
    <property type="entry name" value="WD40 repeat-like"/>
    <property type="match status" value="1"/>
</dbReference>
<reference evidence="8" key="2">
    <citation type="journal article" date="2023" name="IMA Fungus">
        <title>Comparative genomic study of the Penicillium genus elucidates a diverse pangenome and 15 lateral gene transfer events.</title>
        <authorList>
            <person name="Petersen C."/>
            <person name="Sorensen T."/>
            <person name="Nielsen M.R."/>
            <person name="Sondergaard T.E."/>
            <person name="Sorensen J.L."/>
            <person name="Fitzpatrick D.A."/>
            <person name="Frisvad J.C."/>
            <person name="Nielsen K.L."/>
        </authorList>
    </citation>
    <scope>NUCLEOTIDE SEQUENCE</scope>
    <source>
        <strain evidence="8">IBT 35673</strain>
    </source>
</reference>
<organism evidence="8 9">
    <name type="scientific">Penicillium brevicompactum</name>
    <dbReference type="NCBI Taxonomy" id="5074"/>
    <lineage>
        <taxon>Eukaryota</taxon>
        <taxon>Fungi</taxon>
        <taxon>Dikarya</taxon>
        <taxon>Ascomycota</taxon>
        <taxon>Pezizomycotina</taxon>
        <taxon>Eurotiomycetes</taxon>
        <taxon>Eurotiomycetidae</taxon>
        <taxon>Eurotiales</taxon>
        <taxon>Aspergillaceae</taxon>
        <taxon>Penicillium</taxon>
    </lineage>
</organism>
<sequence length="432" mass="47774">METKSVQTQSPATPVYILRGHTAPIHALHIYNQNLRLISGDANGWIVVWDLVTKRPVASWKAHAGAVLEVKGFKLGSGVTEIYTHGRDHKLCVWKIRIEDEAFLDKALPVDSNEDEQARKTQPWLLHSLPVNALNFCAFSMIFLTSDGLPGVPSQPTKPETTLFAVPNALDSGGIDIFHLPSERRISTIASDASTKTGMLMAVNLFVAPTGDIYVASAYEDGHVMVFHHRGTLTPTTFERESIAKNPLKWDRLYACRPHTQPVLSLDFSPSLEYFISSSADALLVKHPIPNAGPVGYIPTAGYKEESPLKTVNTKHSGQQGLRIRSDGKVFATAGWDSRVRAYSGKTMKELAVLKWHKDGCYTVAFGEIIYVPSLLPSTRSTGPSPQDEESQQVERDYSLATVQQQRNQKAQQTHWLAAGSKDGKISLWDIY</sequence>
<evidence type="ECO:0000313" key="8">
    <source>
        <dbReference type="EMBL" id="KAJ5337692.1"/>
    </source>
</evidence>
<evidence type="ECO:0000256" key="5">
    <source>
        <dbReference type="ARBA" id="ARBA00038749"/>
    </source>
</evidence>
<dbReference type="SMART" id="SM00320">
    <property type="entry name" value="WD40"/>
    <property type="match status" value="6"/>
</dbReference>
<name>A0A9W9QGQ5_PENBR</name>
<keyword evidence="2" id="KW-0677">Repeat</keyword>
<comment type="function">
    <text evidence="3">Component of the ASTRA complex involved in chromatin remodeling.</text>
</comment>
<dbReference type="Gene3D" id="2.130.10.10">
    <property type="entry name" value="YVTN repeat-like/Quinoprotein amine dehydrogenase"/>
    <property type="match status" value="3"/>
</dbReference>
<dbReference type="AlphaFoldDB" id="A0A9W9QGQ5"/>
<evidence type="ECO:0000256" key="1">
    <source>
        <dbReference type="ARBA" id="ARBA00022574"/>
    </source>
</evidence>
<dbReference type="PROSITE" id="PS50294">
    <property type="entry name" value="WD_REPEATS_REGION"/>
    <property type="match status" value="1"/>
</dbReference>
<feature type="repeat" description="WD" evidence="7">
    <location>
        <begin position="18"/>
        <end position="59"/>
    </location>
</feature>
<evidence type="ECO:0000256" key="3">
    <source>
        <dbReference type="ARBA" id="ARBA00037338"/>
    </source>
</evidence>
<dbReference type="Pfam" id="PF00400">
    <property type="entry name" value="WD40"/>
    <property type="match status" value="3"/>
</dbReference>
<protein>
    <recommendedName>
        <fullName evidence="6">ASTRA-associated protein 1</fullName>
    </recommendedName>
</protein>
<evidence type="ECO:0000256" key="2">
    <source>
        <dbReference type="ARBA" id="ARBA00022737"/>
    </source>
</evidence>
<evidence type="ECO:0000256" key="6">
    <source>
        <dbReference type="ARBA" id="ARBA00040563"/>
    </source>
</evidence>
<keyword evidence="1 7" id="KW-0853">WD repeat</keyword>
<evidence type="ECO:0000256" key="4">
    <source>
        <dbReference type="ARBA" id="ARBA00037931"/>
    </source>
</evidence>
<comment type="caution">
    <text evidence="8">The sequence shown here is derived from an EMBL/GenBank/DDBJ whole genome shotgun (WGS) entry which is preliminary data.</text>
</comment>
<evidence type="ECO:0000256" key="7">
    <source>
        <dbReference type="PROSITE-ProRule" id="PRU00221"/>
    </source>
</evidence>
<comment type="subunit">
    <text evidence="5">Component of the ASTRA chromatin remodeling machinery complex.</text>
</comment>
<dbReference type="PANTHER" id="PTHR19854:SF1">
    <property type="entry name" value="GUANINE NUCLEOTIDE-BINDING PROTEIN SUBUNIT BETA-LIKE PROTEIN 1"/>
    <property type="match status" value="1"/>
</dbReference>
<dbReference type="Proteomes" id="UP001147695">
    <property type="component" value="Unassembled WGS sequence"/>
</dbReference>
<feature type="repeat" description="WD" evidence="7">
    <location>
        <begin position="417"/>
        <end position="432"/>
    </location>
</feature>
<dbReference type="PANTHER" id="PTHR19854">
    <property type="entry name" value="TRANSDUCIN BETA-LIKE 3"/>
    <property type="match status" value="1"/>
</dbReference>
<dbReference type="InterPro" id="IPR036322">
    <property type="entry name" value="WD40_repeat_dom_sf"/>
</dbReference>
<dbReference type="PROSITE" id="PS00678">
    <property type="entry name" value="WD_REPEATS_1"/>
    <property type="match status" value="2"/>
</dbReference>
<dbReference type="EMBL" id="JAPZBQ010000003">
    <property type="protein sequence ID" value="KAJ5337692.1"/>
    <property type="molecule type" value="Genomic_DNA"/>
</dbReference>
<dbReference type="InterPro" id="IPR015943">
    <property type="entry name" value="WD40/YVTN_repeat-like_dom_sf"/>
</dbReference>